<comment type="caution">
    <text evidence="1">The sequence shown here is derived from an EMBL/GenBank/DDBJ whole genome shotgun (WGS) entry which is preliminary data.</text>
</comment>
<dbReference type="RefSeq" id="WP_190696199.1">
    <property type="nucleotide sequence ID" value="NZ_JAMPKX010000002.1"/>
</dbReference>
<dbReference type="Proteomes" id="UP001482513">
    <property type="component" value="Unassembled WGS sequence"/>
</dbReference>
<protein>
    <submittedName>
        <fullName evidence="1">NfeD family protein</fullName>
    </submittedName>
</protein>
<evidence type="ECO:0000313" key="2">
    <source>
        <dbReference type="Proteomes" id="UP001482513"/>
    </source>
</evidence>
<dbReference type="Gene3D" id="2.40.50.140">
    <property type="entry name" value="Nucleic acid-binding proteins"/>
    <property type="match status" value="1"/>
</dbReference>
<sequence>MSILNTPVKAVLDDKFYPGVGVIHSVVQPDSKWVVRVNGVYWTARAALSGYSFQAGDAIRPIDRQGNTLLIEPV</sequence>
<proteinExistence type="predicted"/>
<organism evidence="1 2">
    <name type="scientific">Leptolyngbya subtilissima DQ-A4</name>
    <dbReference type="NCBI Taxonomy" id="2933933"/>
    <lineage>
        <taxon>Bacteria</taxon>
        <taxon>Bacillati</taxon>
        <taxon>Cyanobacteriota</taxon>
        <taxon>Cyanophyceae</taxon>
        <taxon>Leptolyngbyales</taxon>
        <taxon>Leptolyngbyaceae</taxon>
        <taxon>Leptolyngbya group</taxon>
        <taxon>Leptolyngbya</taxon>
    </lineage>
</organism>
<evidence type="ECO:0000313" key="1">
    <source>
        <dbReference type="EMBL" id="MEP0946518.1"/>
    </source>
</evidence>
<name>A0ABV0K3N7_9CYAN</name>
<accession>A0ABV0K3N7</accession>
<gene>
    <name evidence="1" type="ORF">NC992_06515</name>
</gene>
<reference evidence="1 2" key="1">
    <citation type="submission" date="2022-04" db="EMBL/GenBank/DDBJ databases">
        <title>Positive selection, recombination, and allopatry shape intraspecific diversity of widespread and dominant cyanobacteria.</title>
        <authorList>
            <person name="Wei J."/>
            <person name="Shu W."/>
            <person name="Hu C."/>
        </authorList>
    </citation>
    <scope>NUCLEOTIDE SEQUENCE [LARGE SCALE GENOMIC DNA]</scope>
    <source>
        <strain evidence="1 2">DQ-A4</strain>
    </source>
</reference>
<dbReference type="InterPro" id="IPR012340">
    <property type="entry name" value="NA-bd_OB-fold"/>
</dbReference>
<dbReference type="EMBL" id="JAMPKX010000002">
    <property type="protein sequence ID" value="MEP0946518.1"/>
    <property type="molecule type" value="Genomic_DNA"/>
</dbReference>
<keyword evidence="2" id="KW-1185">Reference proteome</keyword>